<evidence type="ECO:0000256" key="3">
    <source>
        <dbReference type="ARBA" id="ARBA00022617"/>
    </source>
</evidence>
<keyword evidence="6" id="KW-0408">Iron</keyword>
<keyword evidence="5" id="KW-0560">Oxidoreductase</keyword>
<dbReference type="InterPro" id="IPR001128">
    <property type="entry name" value="Cyt_P450"/>
</dbReference>
<reference evidence="8 9" key="1">
    <citation type="submission" date="2024-04" db="EMBL/GenBank/DDBJ databases">
        <authorList>
            <person name="Fracassetti M."/>
        </authorList>
    </citation>
    <scope>NUCLEOTIDE SEQUENCE [LARGE SCALE GENOMIC DNA]</scope>
</reference>
<dbReference type="GO" id="GO:0005506">
    <property type="term" value="F:iron ion binding"/>
    <property type="evidence" value="ECO:0007669"/>
    <property type="project" value="InterPro"/>
</dbReference>
<evidence type="ECO:0000313" key="8">
    <source>
        <dbReference type="EMBL" id="CAL1362191.1"/>
    </source>
</evidence>
<comment type="similarity">
    <text evidence="2">Belongs to the cytochrome P450 family.</text>
</comment>
<protein>
    <submittedName>
        <fullName evidence="8">Uncharacterized protein</fullName>
    </submittedName>
</protein>
<keyword evidence="7" id="KW-0503">Monooxygenase</keyword>
<dbReference type="Pfam" id="PF00067">
    <property type="entry name" value="p450"/>
    <property type="match status" value="1"/>
</dbReference>
<keyword evidence="9" id="KW-1185">Reference proteome</keyword>
<dbReference type="EMBL" id="OZ034814">
    <property type="protein sequence ID" value="CAL1362191.1"/>
    <property type="molecule type" value="Genomic_DNA"/>
</dbReference>
<proteinExistence type="inferred from homology"/>
<evidence type="ECO:0000256" key="5">
    <source>
        <dbReference type="ARBA" id="ARBA00023002"/>
    </source>
</evidence>
<keyword evidence="3" id="KW-0349">Heme</keyword>
<dbReference type="SUPFAM" id="SSF48264">
    <property type="entry name" value="Cytochrome P450"/>
    <property type="match status" value="1"/>
</dbReference>
<dbReference type="InterPro" id="IPR036396">
    <property type="entry name" value="Cyt_P450_sf"/>
</dbReference>
<evidence type="ECO:0000256" key="2">
    <source>
        <dbReference type="ARBA" id="ARBA00010617"/>
    </source>
</evidence>
<dbReference type="Proteomes" id="UP001497516">
    <property type="component" value="Chromosome 10"/>
</dbReference>
<gene>
    <name evidence="8" type="ORF">LTRI10_LOCUS9343</name>
</gene>
<evidence type="ECO:0000256" key="1">
    <source>
        <dbReference type="ARBA" id="ARBA00001971"/>
    </source>
</evidence>
<evidence type="ECO:0000313" key="9">
    <source>
        <dbReference type="Proteomes" id="UP001497516"/>
    </source>
</evidence>
<dbReference type="AlphaFoldDB" id="A0AAV2D0Q8"/>
<comment type="cofactor">
    <cofactor evidence="1">
        <name>heme</name>
        <dbReference type="ChEBI" id="CHEBI:30413"/>
    </cofactor>
</comment>
<dbReference type="Gene3D" id="1.10.630.10">
    <property type="entry name" value="Cytochrome P450"/>
    <property type="match status" value="1"/>
</dbReference>
<name>A0AAV2D0Q8_9ROSI</name>
<organism evidence="8 9">
    <name type="scientific">Linum trigynum</name>
    <dbReference type="NCBI Taxonomy" id="586398"/>
    <lineage>
        <taxon>Eukaryota</taxon>
        <taxon>Viridiplantae</taxon>
        <taxon>Streptophyta</taxon>
        <taxon>Embryophyta</taxon>
        <taxon>Tracheophyta</taxon>
        <taxon>Spermatophyta</taxon>
        <taxon>Magnoliopsida</taxon>
        <taxon>eudicotyledons</taxon>
        <taxon>Gunneridae</taxon>
        <taxon>Pentapetalae</taxon>
        <taxon>rosids</taxon>
        <taxon>fabids</taxon>
        <taxon>Malpighiales</taxon>
        <taxon>Linaceae</taxon>
        <taxon>Linum</taxon>
    </lineage>
</organism>
<evidence type="ECO:0000256" key="4">
    <source>
        <dbReference type="ARBA" id="ARBA00022723"/>
    </source>
</evidence>
<accession>A0AAV2D0Q8</accession>
<keyword evidence="4" id="KW-0479">Metal-binding</keyword>
<dbReference type="GO" id="GO:0004497">
    <property type="term" value="F:monooxygenase activity"/>
    <property type="evidence" value="ECO:0007669"/>
    <property type="project" value="UniProtKB-KW"/>
</dbReference>
<sequence>MEEVWGEDWMEFKPERWVADRSEGNCILNNDDDGVVKKKLSTIHVPSYKFATFITAPRACSGKKIAYTQMKNIASCLLHRYKIDVVDDHPCVPLLSMMMFMRYGSKVRVSCKTPESSNTSPLYV</sequence>
<dbReference type="GO" id="GO:0020037">
    <property type="term" value="F:heme binding"/>
    <property type="evidence" value="ECO:0007669"/>
    <property type="project" value="InterPro"/>
</dbReference>
<dbReference type="PANTHER" id="PTHR24296">
    <property type="entry name" value="CYTOCHROME P450"/>
    <property type="match status" value="1"/>
</dbReference>
<dbReference type="GO" id="GO:0016705">
    <property type="term" value="F:oxidoreductase activity, acting on paired donors, with incorporation or reduction of molecular oxygen"/>
    <property type="evidence" value="ECO:0007669"/>
    <property type="project" value="InterPro"/>
</dbReference>
<evidence type="ECO:0000256" key="6">
    <source>
        <dbReference type="ARBA" id="ARBA00023004"/>
    </source>
</evidence>
<evidence type="ECO:0000256" key="7">
    <source>
        <dbReference type="ARBA" id="ARBA00023033"/>
    </source>
</evidence>